<dbReference type="Gene3D" id="3.40.630.30">
    <property type="match status" value="1"/>
</dbReference>
<dbReference type="PANTHER" id="PTHR43792">
    <property type="entry name" value="GNAT FAMILY, PUTATIVE (AFU_ORTHOLOGUE AFUA_3G00765)-RELATED-RELATED"/>
    <property type="match status" value="1"/>
</dbReference>
<dbReference type="Proteomes" id="UP000220752">
    <property type="component" value="Unassembled WGS sequence"/>
</dbReference>
<dbReference type="EMBL" id="NMTQ01000013">
    <property type="protein sequence ID" value="PDX59481.1"/>
    <property type="molecule type" value="Genomic_DNA"/>
</dbReference>
<keyword evidence="3" id="KW-1185">Reference proteome</keyword>
<dbReference type="InterPro" id="IPR051531">
    <property type="entry name" value="N-acetyltransferase"/>
</dbReference>
<dbReference type="SUPFAM" id="SSF55729">
    <property type="entry name" value="Acyl-CoA N-acyltransferases (Nat)"/>
    <property type="match status" value="1"/>
</dbReference>
<evidence type="ECO:0000259" key="1">
    <source>
        <dbReference type="Pfam" id="PF13302"/>
    </source>
</evidence>
<sequence length="201" mass="23111">MRHAGTQTLETDRLFLRQLLPEDAEQMYTNWASDPEVTRFLRWEPHKNALETVGLLAAWATLYPNPDYYQWAIVEKASGQVFGSISIFNALLGDPAQKALWPQQDCTDGIWEAGYCIGKHWWNHGFATEALKAAVNYWFENTDGGWLTCCHAKENPASGRVMEKAGFLYHHDAIDHKFDGTPVECRSYLLTRERYNRKDLP</sequence>
<gene>
    <name evidence="2" type="ORF">CGS46_02470</name>
</gene>
<dbReference type="RefSeq" id="WP_097776630.1">
    <property type="nucleotide sequence ID" value="NZ_CABMES010000013.1"/>
</dbReference>
<dbReference type="InterPro" id="IPR016181">
    <property type="entry name" value="Acyl_CoA_acyltransferase"/>
</dbReference>
<proteinExistence type="predicted"/>
<accession>A0A2A6ZDR7</accession>
<evidence type="ECO:0000313" key="2">
    <source>
        <dbReference type="EMBL" id="PDX59481.1"/>
    </source>
</evidence>
<organism evidence="2 3">
    <name type="scientific">Faecalibacterium langellae</name>
    <dbReference type="NCBI Taxonomy" id="3435293"/>
    <lineage>
        <taxon>Bacteria</taxon>
        <taxon>Bacillati</taxon>
        <taxon>Bacillota</taxon>
        <taxon>Clostridia</taxon>
        <taxon>Eubacteriales</taxon>
        <taxon>Oscillospiraceae</taxon>
        <taxon>Faecalibacterium</taxon>
    </lineage>
</organism>
<evidence type="ECO:0000313" key="3">
    <source>
        <dbReference type="Proteomes" id="UP000220752"/>
    </source>
</evidence>
<dbReference type="GO" id="GO:0016747">
    <property type="term" value="F:acyltransferase activity, transferring groups other than amino-acyl groups"/>
    <property type="evidence" value="ECO:0007669"/>
    <property type="project" value="InterPro"/>
</dbReference>
<dbReference type="PANTHER" id="PTHR43792:SF1">
    <property type="entry name" value="N-ACETYLTRANSFERASE DOMAIN-CONTAINING PROTEIN"/>
    <property type="match status" value="1"/>
</dbReference>
<dbReference type="InterPro" id="IPR000182">
    <property type="entry name" value="GNAT_dom"/>
</dbReference>
<protein>
    <submittedName>
        <fullName evidence="2">GNAT family N-acetyltransferase</fullName>
    </submittedName>
</protein>
<comment type="caution">
    <text evidence="2">The sequence shown here is derived from an EMBL/GenBank/DDBJ whole genome shotgun (WGS) entry which is preliminary data.</text>
</comment>
<name>A0A2A6ZDR7_9FIRM</name>
<dbReference type="AlphaFoldDB" id="A0A2A6ZDR7"/>
<reference evidence="2 3" key="1">
    <citation type="journal article" date="2017" name="Front. Microbiol.">
        <title>New Insights into the Diversity of the Genus Faecalibacterium.</title>
        <authorList>
            <person name="Benevides L."/>
            <person name="Burman S."/>
            <person name="Martin R."/>
            <person name="Robert V."/>
            <person name="Thomas M."/>
            <person name="Miquel S."/>
            <person name="Chain F."/>
            <person name="Sokol H."/>
            <person name="Bermudez-Humaran L.G."/>
            <person name="Morrison M."/>
            <person name="Langella P."/>
            <person name="Azevedo V.A."/>
            <person name="Chatel J.M."/>
            <person name="Soares S."/>
        </authorList>
    </citation>
    <scope>NUCLEOTIDE SEQUENCE [LARGE SCALE GENOMIC DNA]</scope>
    <source>
        <strain evidence="3">CNCM I-4540</strain>
    </source>
</reference>
<dbReference type="Pfam" id="PF13302">
    <property type="entry name" value="Acetyltransf_3"/>
    <property type="match status" value="1"/>
</dbReference>
<feature type="domain" description="N-acetyltransferase" evidence="1">
    <location>
        <begin position="13"/>
        <end position="167"/>
    </location>
</feature>